<accession>A0A2I2KLB0</accession>
<keyword evidence="3" id="KW-1185">Reference proteome</keyword>
<proteinExistence type="predicted"/>
<feature type="region of interest" description="Disordered" evidence="1">
    <location>
        <begin position="19"/>
        <end position="45"/>
    </location>
</feature>
<dbReference type="EMBL" id="FZMO01000046">
    <property type="protein sequence ID" value="SNQ46443.1"/>
    <property type="molecule type" value="Genomic_DNA"/>
</dbReference>
<gene>
    <name evidence="2" type="ORF">FRACA_140042</name>
</gene>
<sequence>MARKVSVAVRGVAASPERLVDVPPPAMTGDRRARGRRAGGGPSAVARRTGAVWVPVAPPVCARAPAGAAWTPQMSEK</sequence>
<evidence type="ECO:0000256" key="1">
    <source>
        <dbReference type="SAM" id="MobiDB-lite"/>
    </source>
</evidence>
<reference evidence="2 3" key="1">
    <citation type="submission" date="2017-06" db="EMBL/GenBank/DDBJ databases">
        <authorList>
            <person name="Kim H.J."/>
            <person name="Triplett B.A."/>
        </authorList>
    </citation>
    <scope>NUCLEOTIDE SEQUENCE [LARGE SCALE GENOMIC DNA]</scope>
    <source>
        <strain evidence="2">FRACA_ARgP5</strain>
    </source>
</reference>
<dbReference type="AlphaFoldDB" id="A0A2I2KLB0"/>
<name>A0A2I2KLB0_9ACTN</name>
<organism evidence="2 3">
    <name type="scientific">Frankia canadensis</name>
    <dbReference type="NCBI Taxonomy" id="1836972"/>
    <lineage>
        <taxon>Bacteria</taxon>
        <taxon>Bacillati</taxon>
        <taxon>Actinomycetota</taxon>
        <taxon>Actinomycetes</taxon>
        <taxon>Frankiales</taxon>
        <taxon>Frankiaceae</taxon>
        <taxon>Frankia</taxon>
    </lineage>
</organism>
<evidence type="ECO:0000313" key="2">
    <source>
        <dbReference type="EMBL" id="SNQ46443.1"/>
    </source>
</evidence>
<dbReference type="Proteomes" id="UP000234331">
    <property type="component" value="Unassembled WGS sequence"/>
</dbReference>
<protein>
    <submittedName>
        <fullName evidence="2">Uncharacterized protein</fullName>
    </submittedName>
</protein>
<evidence type="ECO:0000313" key="3">
    <source>
        <dbReference type="Proteomes" id="UP000234331"/>
    </source>
</evidence>